<dbReference type="Pfam" id="PF08867">
    <property type="entry name" value="FRG"/>
    <property type="match status" value="1"/>
</dbReference>
<reference evidence="2 3" key="1">
    <citation type="submission" date="2014-08" db="EMBL/GenBank/DDBJ databases">
        <authorList>
            <person name="Bunnell A."/>
            <person name="Chain P.S."/>
            <person name="Chertkov O."/>
            <person name="Currie B.J."/>
            <person name="Daligault H.E."/>
            <person name="Davenport K.W."/>
            <person name="Davis C."/>
            <person name="Gleasner C.D."/>
            <person name="Johnson S.L."/>
            <person name="Kaestli M."/>
            <person name="Koren S."/>
            <person name="Kunde Y.A."/>
            <person name="Mayo M."/>
            <person name="McMurry K.K."/>
            <person name="Price E.P."/>
            <person name="Reitenga K.G."/>
            <person name="Robison R."/>
            <person name="Rosovitz M.J."/>
            <person name="Sarovich D.S."/>
            <person name="Teshima H."/>
        </authorList>
    </citation>
    <scope>NUCLEOTIDE SEQUENCE [LARGE SCALE GENOMIC DNA]</scope>
    <source>
        <strain evidence="2 3">MSHR44</strain>
    </source>
</reference>
<dbReference type="SMART" id="SM00901">
    <property type="entry name" value="FRG"/>
    <property type="match status" value="1"/>
</dbReference>
<dbReference type="EMBL" id="JQIM01000007">
    <property type="protein sequence ID" value="KGX17166.1"/>
    <property type="molecule type" value="Genomic_DNA"/>
</dbReference>
<evidence type="ECO:0000313" key="2">
    <source>
        <dbReference type="EMBL" id="KGX17166.1"/>
    </source>
</evidence>
<evidence type="ECO:0000313" key="3">
    <source>
        <dbReference type="Proteomes" id="UP000030475"/>
    </source>
</evidence>
<comment type="caution">
    <text evidence="2">The sequence shown here is derived from an EMBL/GenBank/DDBJ whole genome shotgun (WGS) entry which is preliminary data.</text>
</comment>
<feature type="domain" description="FRG" evidence="1">
    <location>
        <begin position="41"/>
        <end position="152"/>
    </location>
</feature>
<dbReference type="AlphaFoldDB" id="A0AA40JJ23"/>
<organism evidence="2 3">
    <name type="scientific">Burkholderia pseudomallei</name>
    <name type="common">Pseudomonas pseudomallei</name>
    <dbReference type="NCBI Taxonomy" id="28450"/>
    <lineage>
        <taxon>Bacteria</taxon>
        <taxon>Pseudomonadati</taxon>
        <taxon>Pseudomonadota</taxon>
        <taxon>Betaproteobacteria</taxon>
        <taxon>Burkholderiales</taxon>
        <taxon>Burkholderiaceae</taxon>
        <taxon>Burkholderia</taxon>
        <taxon>pseudomallei group</taxon>
    </lineage>
</organism>
<dbReference type="RefSeq" id="WP_052142519.1">
    <property type="nucleotide sequence ID" value="NZ_KN323090.1"/>
</dbReference>
<accession>A0AA40JJ23</accession>
<gene>
    <name evidence="2" type="ORF">Y036_6042</name>
</gene>
<sequence length="283" mass="31810">MSTSSSLAPNLRDAQCVGEATDLVSFLQHVDKWFASVDVISLDFPLFRGQEVESWRLVPAIGRALYQLRLRPNAEQRMLDEFKLRALPHLESTVDLTNADWLAIAQHHAMPTRLLDWSGSALSALWFAVKKPAVEQPCENRSCESEEGRGVWPGAVWMLPVTHDDLISPEESKDPLRLGRTRLLKPRHVSRRIAAQDGWFTVHRGKQSGLDTRYFALDTNPGFRDRLRYIRIPGEAFGTIRGQLQRAGINRGMLFPDLDGVAGRITDDILYPADQPSPGASNF</sequence>
<proteinExistence type="predicted"/>
<dbReference type="InterPro" id="IPR014966">
    <property type="entry name" value="FRG-dom"/>
</dbReference>
<evidence type="ECO:0000259" key="1">
    <source>
        <dbReference type="SMART" id="SM00901"/>
    </source>
</evidence>
<name>A0AA40JJ23_BURPE</name>
<dbReference type="Proteomes" id="UP000030475">
    <property type="component" value="Unassembled WGS sequence"/>
</dbReference>
<protein>
    <submittedName>
        <fullName evidence="2">FRG domain protein</fullName>
    </submittedName>
</protein>